<organism evidence="2 3">
    <name type="scientific">Massilia aquatica</name>
    <dbReference type="NCBI Taxonomy" id="2609000"/>
    <lineage>
        <taxon>Bacteria</taxon>
        <taxon>Pseudomonadati</taxon>
        <taxon>Pseudomonadota</taxon>
        <taxon>Betaproteobacteria</taxon>
        <taxon>Burkholderiales</taxon>
        <taxon>Oxalobacteraceae</taxon>
        <taxon>Telluria group</taxon>
        <taxon>Massilia</taxon>
    </lineage>
</organism>
<dbReference type="RefSeq" id="WP_167079459.1">
    <property type="nucleotide sequence ID" value="NZ_VVIW01000020.1"/>
</dbReference>
<keyword evidence="1" id="KW-0732">Signal</keyword>
<name>A0ABX0MGU3_9BURK</name>
<evidence type="ECO:0000256" key="1">
    <source>
        <dbReference type="SAM" id="SignalP"/>
    </source>
</evidence>
<comment type="caution">
    <text evidence="2">The sequence shown here is derived from an EMBL/GenBank/DDBJ whole genome shotgun (WGS) entry which is preliminary data.</text>
</comment>
<feature type="chain" id="PRO_5047465049" evidence="1">
    <location>
        <begin position="21"/>
        <end position="123"/>
    </location>
</feature>
<dbReference type="InterPro" id="IPR014508">
    <property type="entry name" value="UCP020555_TPR-like"/>
</dbReference>
<reference evidence="2 3" key="1">
    <citation type="submission" date="2019-09" db="EMBL/GenBank/DDBJ databases">
        <title>Taxonomy of Antarctic Massilia spp.: description of Massilia rubra sp. nov., Massilia aquatica sp. nov., Massilia mucilaginosa sp. nov., Massilia frigida sp. nov. isolated from streams, lakes and regoliths.</title>
        <authorList>
            <person name="Holochova P."/>
            <person name="Sedlacek I."/>
            <person name="Kralova S."/>
            <person name="Maslanova I."/>
            <person name="Busse H.-J."/>
            <person name="Stankova E."/>
            <person name="Vrbovska V."/>
            <person name="Kovarovic V."/>
            <person name="Bartak M."/>
            <person name="Svec P."/>
            <person name="Pantucek R."/>
        </authorList>
    </citation>
    <scope>NUCLEOTIDE SEQUENCE [LARGE SCALE GENOMIC DNA]</scope>
    <source>
        <strain evidence="2 3">CCM 8693</strain>
    </source>
</reference>
<gene>
    <name evidence="2" type="ORF">F1609_25420</name>
</gene>
<sequence length="123" mass="13717">MKRILLTGATLALLGGCATAPPPKYDWGNYEQSMYGYYKNPSAPDALMLDIESTIKKAEAGKRSVGPGMYAEYGYLLMARGRHQEALAWFDKEKSRWPESAVLMDRMSKIALTQAPPKVEVKQ</sequence>
<protein>
    <submittedName>
        <fullName evidence="2">DUF4810 domain-containing protein</fullName>
    </submittedName>
</protein>
<dbReference type="Proteomes" id="UP000819052">
    <property type="component" value="Unassembled WGS sequence"/>
</dbReference>
<feature type="signal peptide" evidence="1">
    <location>
        <begin position="1"/>
        <end position="20"/>
    </location>
</feature>
<dbReference type="Pfam" id="PF16068">
    <property type="entry name" value="DUF4810"/>
    <property type="match status" value="1"/>
</dbReference>
<evidence type="ECO:0000313" key="2">
    <source>
        <dbReference type="EMBL" id="NHZ43487.1"/>
    </source>
</evidence>
<accession>A0ABX0MGU3</accession>
<evidence type="ECO:0000313" key="3">
    <source>
        <dbReference type="Proteomes" id="UP000819052"/>
    </source>
</evidence>
<dbReference type="PIRSF" id="PIRSF020555">
    <property type="entry name" value="UCP020555"/>
    <property type="match status" value="1"/>
</dbReference>
<keyword evidence="3" id="KW-1185">Reference proteome</keyword>
<dbReference type="EMBL" id="VVIW01000020">
    <property type="protein sequence ID" value="NHZ43487.1"/>
    <property type="molecule type" value="Genomic_DNA"/>
</dbReference>
<proteinExistence type="predicted"/>
<dbReference type="PROSITE" id="PS51257">
    <property type="entry name" value="PROKAR_LIPOPROTEIN"/>
    <property type="match status" value="1"/>
</dbReference>